<comment type="caution">
    <text evidence="3">The sequence shown here is derived from an EMBL/GenBank/DDBJ whole genome shotgun (WGS) entry which is preliminary data.</text>
</comment>
<reference evidence="3 4" key="1">
    <citation type="submission" date="2019-02" db="EMBL/GenBank/DDBJ databases">
        <title>Draft genome sequences of novel Actinobacteria.</title>
        <authorList>
            <person name="Sahin N."/>
            <person name="Ay H."/>
            <person name="Saygin H."/>
        </authorList>
    </citation>
    <scope>NUCLEOTIDE SEQUENCE [LARGE SCALE GENOMIC DNA]</scope>
    <source>
        <strain evidence="3 4">8K307</strain>
    </source>
</reference>
<dbReference type="Proteomes" id="UP000295217">
    <property type="component" value="Unassembled WGS sequence"/>
</dbReference>
<sequence length="311" mass="34091">MGPRPLPRAHADRAATRGRPIGEPSVNPAANRHFAVDLRVGACHRRAVSLTRYGVEPHVLAIAHRGGAGLAAENTLAAFERSYALGLRYLETDVRITADGVCLAFHDARLGRVTDGRGPVKRRTWDEIRRLTVLGAEPVARLDDVLAAFPDAKFVIDVKDEAALEPLSRVLRATNAVERVCLAGAWDGWLAALRADLGPGLSCALGWRSLVSWLACSHGRVAPPRRLANGGFVHVPLRWGRLPIFIDRLVEGAHDLGLRLIVWTVDDLATMHRLISAGVDGIITDRPDVLREVMIAEGRWPRTVYAERDDR</sequence>
<dbReference type="PANTHER" id="PTHR43805">
    <property type="entry name" value="GLYCEROPHOSPHORYL DIESTER PHOSPHODIESTERASE"/>
    <property type="match status" value="1"/>
</dbReference>
<dbReference type="SUPFAM" id="SSF51695">
    <property type="entry name" value="PLC-like phosphodiesterases"/>
    <property type="match status" value="1"/>
</dbReference>
<dbReference type="EMBL" id="SMLB01000041">
    <property type="protein sequence ID" value="TDD66283.1"/>
    <property type="molecule type" value="Genomic_DNA"/>
</dbReference>
<name>A0A4R5A370_9ACTN</name>
<dbReference type="Gene3D" id="3.20.20.190">
    <property type="entry name" value="Phosphatidylinositol (PI) phosphodiesterase"/>
    <property type="match status" value="1"/>
</dbReference>
<proteinExistence type="predicted"/>
<gene>
    <name evidence="3" type="ORF">E1262_22675</name>
</gene>
<feature type="domain" description="GP-PDE" evidence="2">
    <location>
        <begin position="59"/>
        <end position="294"/>
    </location>
</feature>
<dbReference type="Pfam" id="PF03009">
    <property type="entry name" value="GDPD"/>
    <property type="match status" value="1"/>
</dbReference>
<feature type="region of interest" description="Disordered" evidence="1">
    <location>
        <begin position="1"/>
        <end position="26"/>
    </location>
</feature>
<dbReference type="PANTHER" id="PTHR43805:SF1">
    <property type="entry name" value="GP-PDE DOMAIN-CONTAINING PROTEIN"/>
    <property type="match status" value="1"/>
</dbReference>
<dbReference type="PROSITE" id="PS51704">
    <property type="entry name" value="GP_PDE"/>
    <property type="match status" value="1"/>
</dbReference>
<evidence type="ECO:0000259" key="2">
    <source>
        <dbReference type="PROSITE" id="PS51704"/>
    </source>
</evidence>
<dbReference type="GO" id="GO:0006629">
    <property type="term" value="P:lipid metabolic process"/>
    <property type="evidence" value="ECO:0007669"/>
    <property type="project" value="InterPro"/>
</dbReference>
<dbReference type="AlphaFoldDB" id="A0A4R5A370"/>
<dbReference type="OrthoDB" id="5241788at2"/>
<protein>
    <submittedName>
        <fullName evidence="3">Glycerophosphodiester phosphodiesterase</fullName>
    </submittedName>
</protein>
<evidence type="ECO:0000256" key="1">
    <source>
        <dbReference type="SAM" id="MobiDB-lite"/>
    </source>
</evidence>
<evidence type="ECO:0000313" key="3">
    <source>
        <dbReference type="EMBL" id="TDD66283.1"/>
    </source>
</evidence>
<accession>A0A4R5A370</accession>
<evidence type="ECO:0000313" key="4">
    <source>
        <dbReference type="Proteomes" id="UP000295217"/>
    </source>
</evidence>
<dbReference type="InterPro" id="IPR030395">
    <property type="entry name" value="GP_PDE_dom"/>
</dbReference>
<keyword evidence="4" id="KW-1185">Reference proteome</keyword>
<dbReference type="InterPro" id="IPR017946">
    <property type="entry name" value="PLC-like_Pdiesterase_TIM-brl"/>
</dbReference>
<organism evidence="3 4">
    <name type="scientific">Jiangella aurantiaca</name>
    <dbReference type="NCBI Taxonomy" id="2530373"/>
    <lineage>
        <taxon>Bacteria</taxon>
        <taxon>Bacillati</taxon>
        <taxon>Actinomycetota</taxon>
        <taxon>Actinomycetes</taxon>
        <taxon>Jiangellales</taxon>
        <taxon>Jiangellaceae</taxon>
        <taxon>Jiangella</taxon>
    </lineage>
</organism>
<dbReference type="GO" id="GO:0008081">
    <property type="term" value="F:phosphoric diester hydrolase activity"/>
    <property type="evidence" value="ECO:0007669"/>
    <property type="project" value="InterPro"/>
</dbReference>